<organism evidence="2 3">
    <name type="scientific">Caenorhabditis angaria</name>
    <dbReference type="NCBI Taxonomy" id="860376"/>
    <lineage>
        <taxon>Eukaryota</taxon>
        <taxon>Metazoa</taxon>
        <taxon>Ecdysozoa</taxon>
        <taxon>Nematoda</taxon>
        <taxon>Chromadorea</taxon>
        <taxon>Rhabditida</taxon>
        <taxon>Rhabditina</taxon>
        <taxon>Rhabditomorpha</taxon>
        <taxon>Rhabditoidea</taxon>
        <taxon>Rhabditidae</taxon>
        <taxon>Peloderinae</taxon>
        <taxon>Caenorhabditis</taxon>
    </lineage>
</organism>
<feature type="compositionally biased region" description="Polar residues" evidence="1">
    <location>
        <begin position="1"/>
        <end position="11"/>
    </location>
</feature>
<feature type="region of interest" description="Disordered" evidence="1">
    <location>
        <begin position="1"/>
        <end position="46"/>
    </location>
</feature>
<feature type="region of interest" description="Disordered" evidence="1">
    <location>
        <begin position="77"/>
        <end position="108"/>
    </location>
</feature>
<evidence type="ECO:0000313" key="3">
    <source>
        <dbReference type="Proteomes" id="UP001152747"/>
    </source>
</evidence>
<dbReference type="AlphaFoldDB" id="A0A9P1II15"/>
<reference evidence="2" key="1">
    <citation type="submission" date="2022-11" db="EMBL/GenBank/DDBJ databases">
        <authorList>
            <person name="Kikuchi T."/>
        </authorList>
    </citation>
    <scope>NUCLEOTIDE SEQUENCE</scope>
    <source>
        <strain evidence="2">PS1010</strain>
    </source>
</reference>
<proteinExistence type="predicted"/>
<accession>A0A9P1II15</accession>
<keyword evidence="3" id="KW-1185">Reference proteome</keyword>
<protein>
    <submittedName>
        <fullName evidence="2">Uncharacterized protein</fullName>
    </submittedName>
</protein>
<feature type="compositionally biased region" description="Polar residues" evidence="1">
    <location>
        <begin position="23"/>
        <end position="42"/>
    </location>
</feature>
<evidence type="ECO:0000313" key="2">
    <source>
        <dbReference type="EMBL" id="CAI5445909.1"/>
    </source>
</evidence>
<sequence length="132" mass="14560">MQNRLGSVISRQQDRNDAGLDSNRPQTSTSTTNRPISQASTRPESRILEQLKIPNVRLVATTTPPLPVPTEQLNEVDETVPETSESQKHRATEEAAVEDMEIEESRSNGTLTAVSVTNGNDAICLLRHHLSF</sequence>
<comment type="caution">
    <text evidence="2">The sequence shown here is derived from an EMBL/GenBank/DDBJ whole genome shotgun (WGS) entry which is preliminary data.</text>
</comment>
<evidence type="ECO:0000256" key="1">
    <source>
        <dbReference type="SAM" id="MobiDB-lite"/>
    </source>
</evidence>
<dbReference type="Proteomes" id="UP001152747">
    <property type="component" value="Unassembled WGS sequence"/>
</dbReference>
<dbReference type="EMBL" id="CANHGI010000003">
    <property type="protein sequence ID" value="CAI5445909.1"/>
    <property type="molecule type" value="Genomic_DNA"/>
</dbReference>
<name>A0A9P1II15_9PELO</name>
<gene>
    <name evidence="2" type="ORF">CAMP_LOCUS8546</name>
</gene>